<protein>
    <recommendedName>
        <fullName evidence="1">Proliferating cell nuclear antigen PCNA N-terminal domain-containing protein</fullName>
    </recommendedName>
</protein>
<dbReference type="GO" id="GO:0006275">
    <property type="term" value="P:regulation of DNA replication"/>
    <property type="evidence" value="ECO:0007669"/>
    <property type="project" value="InterPro"/>
</dbReference>
<dbReference type="Gene3D" id="3.70.10.10">
    <property type="match status" value="1"/>
</dbReference>
<gene>
    <name evidence="2" type="ORF">DPMN_165338</name>
</gene>
<evidence type="ECO:0000313" key="2">
    <source>
        <dbReference type="EMBL" id="KAH3787218.1"/>
    </source>
</evidence>
<organism evidence="2 3">
    <name type="scientific">Dreissena polymorpha</name>
    <name type="common">Zebra mussel</name>
    <name type="synonym">Mytilus polymorpha</name>
    <dbReference type="NCBI Taxonomy" id="45954"/>
    <lineage>
        <taxon>Eukaryota</taxon>
        <taxon>Metazoa</taxon>
        <taxon>Spiralia</taxon>
        <taxon>Lophotrochozoa</taxon>
        <taxon>Mollusca</taxon>
        <taxon>Bivalvia</taxon>
        <taxon>Autobranchia</taxon>
        <taxon>Heteroconchia</taxon>
        <taxon>Euheterodonta</taxon>
        <taxon>Imparidentia</taxon>
        <taxon>Neoheterodontei</taxon>
        <taxon>Myida</taxon>
        <taxon>Dreissenoidea</taxon>
        <taxon>Dreissenidae</taxon>
        <taxon>Dreissena</taxon>
    </lineage>
</organism>
<dbReference type="SUPFAM" id="SSF55979">
    <property type="entry name" value="DNA clamp"/>
    <property type="match status" value="1"/>
</dbReference>
<evidence type="ECO:0000259" key="1">
    <source>
        <dbReference type="Pfam" id="PF00705"/>
    </source>
</evidence>
<dbReference type="AlphaFoldDB" id="A0A9D4IWX0"/>
<dbReference type="InterPro" id="IPR022648">
    <property type="entry name" value="Pr_cel_nuc_antig_N"/>
</dbReference>
<dbReference type="InterPro" id="IPR046938">
    <property type="entry name" value="DNA_clamp_sf"/>
</dbReference>
<feature type="domain" description="Proliferating cell nuclear antigen PCNA N-terminal" evidence="1">
    <location>
        <begin position="2"/>
        <end position="74"/>
    </location>
</feature>
<proteinExistence type="predicted"/>
<evidence type="ECO:0000313" key="3">
    <source>
        <dbReference type="Proteomes" id="UP000828390"/>
    </source>
</evidence>
<reference evidence="2" key="1">
    <citation type="journal article" date="2019" name="bioRxiv">
        <title>The Genome of the Zebra Mussel, Dreissena polymorpha: A Resource for Invasive Species Research.</title>
        <authorList>
            <person name="McCartney M.A."/>
            <person name="Auch B."/>
            <person name="Kono T."/>
            <person name="Mallez S."/>
            <person name="Zhang Y."/>
            <person name="Obille A."/>
            <person name="Becker A."/>
            <person name="Abrahante J.E."/>
            <person name="Garbe J."/>
            <person name="Badalamenti J.P."/>
            <person name="Herman A."/>
            <person name="Mangelson H."/>
            <person name="Liachko I."/>
            <person name="Sullivan S."/>
            <person name="Sone E.D."/>
            <person name="Koren S."/>
            <person name="Silverstein K.A.T."/>
            <person name="Beckman K.B."/>
            <person name="Gohl D.M."/>
        </authorList>
    </citation>
    <scope>NUCLEOTIDE SEQUENCE</scope>
    <source>
        <strain evidence="2">Duluth1</strain>
        <tissue evidence="2">Whole animal</tissue>
    </source>
</reference>
<dbReference type="GO" id="GO:0003677">
    <property type="term" value="F:DNA binding"/>
    <property type="evidence" value="ECO:0007669"/>
    <property type="project" value="InterPro"/>
</dbReference>
<dbReference type="Proteomes" id="UP000828390">
    <property type="component" value="Unassembled WGS sequence"/>
</dbReference>
<dbReference type="EMBL" id="JAIWYP010000008">
    <property type="protein sequence ID" value="KAH3787218.1"/>
    <property type="molecule type" value="Genomic_DNA"/>
</dbReference>
<accession>A0A9D4IWX0</accession>
<name>A0A9D4IWX0_DREPO</name>
<keyword evidence="3" id="KW-1185">Reference proteome</keyword>
<dbReference type="Pfam" id="PF00705">
    <property type="entry name" value="PCNA_N"/>
    <property type="match status" value="1"/>
</dbReference>
<sequence>MCFTIDEDGIHLKSLTTINQMIEVDLHASNFDEYRFEFDEPLHVGIESYISKSFKIMKNKNIVTLYITKLGELIIGVKSTSKGAFSYDLSVITEIVQNVSSPPLYTYSDDSATAISTSLFSDMCKLIKSNAFCHEFTVTKEHGTAKFSCSTPDLVTERFTFGQEDVLNSMLVHNCYKSDQLFRITKIVSFSQDSSKIVNVYIEKDKPLLITSKSELGIIKTYFL</sequence>
<comment type="caution">
    <text evidence="2">The sequence shown here is derived from an EMBL/GenBank/DDBJ whole genome shotgun (WGS) entry which is preliminary data.</text>
</comment>
<reference evidence="2" key="2">
    <citation type="submission" date="2020-11" db="EMBL/GenBank/DDBJ databases">
        <authorList>
            <person name="McCartney M.A."/>
            <person name="Auch B."/>
            <person name="Kono T."/>
            <person name="Mallez S."/>
            <person name="Becker A."/>
            <person name="Gohl D.M."/>
            <person name="Silverstein K.A.T."/>
            <person name="Koren S."/>
            <person name="Bechman K.B."/>
            <person name="Herman A."/>
            <person name="Abrahante J.E."/>
            <person name="Garbe J."/>
        </authorList>
    </citation>
    <scope>NUCLEOTIDE SEQUENCE</scope>
    <source>
        <strain evidence="2">Duluth1</strain>
        <tissue evidence="2">Whole animal</tissue>
    </source>
</reference>